<organism evidence="1 2">
    <name type="scientific">Pseudomonas azadiae</name>
    <dbReference type="NCBI Taxonomy" id="2843612"/>
    <lineage>
        <taxon>Bacteria</taxon>
        <taxon>Pseudomonadati</taxon>
        <taxon>Pseudomonadota</taxon>
        <taxon>Gammaproteobacteria</taxon>
        <taxon>Pseudomonadales</taxon>
        <taxon>Pseudomonadaceae</taxon>
        <taxon>Pseudomonas</taxon>
    </lineage>
</organism>
<reference evidence="1" key="1">
    <citation type="submission" date="2021-06" db="EMBL/GenBank/DDBJ databases">
        <title>Updating the genus Pseudomonas: Description of 43 new species and partition of the Pseudomonas putida group.</title>
        <authorList>
            <person name="Girard L."/>
            <person name="Lood C."/>
            <person name="Vandamme P."/>
            <person name="Rokni-Zadeh H."/>
            <person name="Van Noort V."/>
            <person name="Hofte M."/>
            <person name="Lavigne R."/>
            <person name="De Mot R."/>
        </authorList>
    </citation>
    <scope>NUCLEOTIDE SEQUENCE</scope>
    <source>
        <strain evidence="1">SWRI103</strain>
    </source>
</reference>
<evidence type="ECO:0000313" key="2">
    <source>
        <dbReference type="Proteomes" id="UP001048976"/>
    </source>
</evidence>
<protein>
    <submittedName>
        <fullName evidence="1">DUF4329 domain-containing protein</fullName>
    </submittedName>
</protein>
<dbReference type="Proteomes" id="UP001048976">
    <property type="component" value="Unassembled WGS sequence"/>
</dbReference>
<sequence>MEEPSNRDKRAAAQRGHAKLGKLTPAFASADDVARYIHGRVGLNLQVEYGSVIMRRLGDGKFLGTEPIPDRATVFGFDLLLDHNPRTGAYLSPEGYEVVASWHVHPNTTANVTRLNPKWTAHQITAFQDFYSTPDIIFNHQHRHEFRTAYLSGPQGTLLKFQFNESPGASDYVRWLQTEGSFDSLDAHDGTLEGFYKKLASVGQLVFLHSSPYWGGSLGAVPANWKPYQPWPVFKEVDGAVALAWSRIQRKPTVRQRVLILQADTLDNYVATEPEQVEGAAQALPVLPVGYHLYAIYVHSRPLPGNYPEYEAWLYKNFISPLELAQHIAQFRQYSLGPQSTLGVSLYIRMRDEAVLRYRFSGSALESQLFIEDEDGVVRDNGIQATLQDGSLLTRGFVALVAAAGELSVEKTSALWDLPGVVDEHWVPYSTVPLLTLSPAFLSADDAARYAHTRIGTLREQEMGGLILQRRDGRFAITEPAPTGVRPFTFAGRCPLDRQNKPIILNPNHRLHGRYGSRLALSLTEPSYAAKYKWTREGTELYGQMFHPQDVADLLAAECVGYLSGTEDSLIALAPATTTAAWRQVWQAGSTGGDSAIAKSLADGTRTSADVVRTLAECGTLRVVIGNALWGPAGFVEMDWVPSERVLRFQRPETVSHGPIFASADLAASDVLRSDPLDHGERYVGRYFGFILKHRLREEYVASELIPVTTKSPLLSLTSLYGTRLPEGFACHALYYACPLARSGSAYWLQRFFIELRDLSEAITQARANATLPPLGAPVYIAPPAGALLCYQSPTVKAIFEALSEADDAVTLQGMLDVGTLTPEQVVRRVAASGHLQVIQTSHCWDRRGTVPALWQAFEHLPRRRLSPAFLTMDDAARYARRRVLPTLKDAYGGVILRRDDGWFVVTEPVRVLDDVFDIKWIFPDELVNRGLYPPRTAVVASYHSRPRRQWPFVLSPAESTVYGNMFSTRLLAQALSADQARHYHYLLAPDGAVIRLRPRPELKYPLITQAALIMRPRNHHDWLHGTLEVQIRSGQLTPGEYVNRVARTFELQVVEGSAMWGEPGPVNGWSAFPSARPGTGTYLQARIDPACSPVHAHADDAARYAHELAGAQRTLQFGYVLQAIGNGHFVATLPVTDDGSDLAHRRVFSDAGYPYRYELCGVYLCGPHNDELRPAGRVADGDDIYRGLISPVALQAAIRQAHATTKRAALPIYLSCADGALLKFTVRNGIVFEQNDLVKLQTRGLTPRAYIRRIAAAGELRILLPSANWPGTGVVDAQWQPGRSRGVVPAGENTWAQGPIHAHRDDAAEFTHRHAGRFIGQQAIAALLEKTGTADSHVPVLAVADEGFPSTVAARLFPAASVSSLPQWPTGYRISAAHLLYHAGLDQPQLGSEASYREYFVSWRELEFYLHTLKKQGLPISGFYLTARDGALLSYVPSFSQDEYNLLGSTGKWTAEGGYTAFAPSPSQVISELARIGELRVVRSGDFWTARGRLSAALKLPDRPAGIRARDEL</sequence>
<dbReference type="RefSeq" id="WP_169378662.1">
    <property type="nucleotide sequence ID" value="NZ_JAHSTY010000001.1"/>
</dbReference>
<dbReference type="EMBL" id="JAHSTY010000001">
    <property type="protein sequence ID" value="MBV4454137.1"/>
    <property type="molecule type" value="Genomic_DNA"/>
</dbReference>
<comment type="caution">
    <text evidence="1">The sequence shown here is derived from an EMBL/GenBank/DDBJ whole genome shotgun (WGS) entry which is preliminary data.</text>
</comment>
<keyword evidence="2" id="KW-1185">Reference proteome</keyword>
<evidence type="ECO:0000313" key="1">
    <source>
        <dbReference type="EMBL" id="MBV4454137.1"/>
    </source>
</evidence>
<accession>A0ABS6P0Y2</accession>
<gene>
    <name evidence="1" type="ORF">KVG91_16225</name>
</gene>
<name>A0ABS6P0Y2_9PSED</name>
<proteinExistence type="predicted"/>